<protein>
    <recommendedName>
        <fullName evidence="3">Excreted virulence factor EspC (Type VII ESX diderm)</fullName>
    </recommendedName>
</protein>
<organism evidence="1 2">
    <name type="scientific">Actinacidiphila acidipaludis</name>
    <dbReference type="NCBI Taxonomy" id="2873382"/>
    <lineage>
        <taxon>Bacteria</taxon>
        <taxon>Bacillati</taxon>
        <taxon>Actinomycetota</taxon>
        <taxon>Actinomycetes</taxon>
        <taxon>Kitasatosporales</taxon>
        <taxon>Streptomycetaceae</taxon>
        <taxon>Actinacidiphila</taxon>
    </lineage>
</organism>
<name>A0ABS7QBJ1_9ACTN</name>
<dbReference type="RefSeq" id="WP_222965665.1">
    <property type="nucleotide sequence ID" value="NZ_JAINZZ010000033.1"/>
</dbReference>
<gene>
    <name evidence="1" type="ORF">K7862_23290</name>
</gene>
<keyword evidence="2" id="KW-1185">Reference proteome</keyword>
<sequence>MGDLEADTRRIRDCSRALQRIYDQFTGHADPAEGYSSDELGDSRITDAFHDFGSNWKIHREHLAEGIRTLGTIAEDAADTYEGIDARLADALRRQDAAAKTEEPPR</sequence>
<proteinExistence type="predicted"/>
<dbReference type="Proteomes" id="UP000778578">
    <property type="component" value="Unassembled WGS sequence"/>
</dbReference>
<evidence type="ECO:0000313" key="1">
    <source>
        <dbReference type="EMBL" id="MBY8880537.1"/>
    </source>
</evidence>
<dbReference type="EMBL" id="JAINZZ010000033">
    <property type="protein sequence ID" value="MBY8880537.1"/>
    <property type="molecule type" value="Genomic_DNA"/>
</dbReference>
<reference evidence="1 2" key="1">
    <citation type="submission" date="2021-08" db="EMBL/GenBank/DDBJ databases">
        <title>WGS of actinomycetes from Thailand.</title>
        <authorList>
            <person name="Thawai C."/>
        </authorList>
    </citation>
    <scope>NUCLEOTIDE SEQUENCE [LARGE SCALE GENOMIC DNA]</scope>
    <source>
        <strain evidence="1 2">PLK6-54</strain>
    </source>
</reference>
<evidence type="ECO:0000313" key="2">
    <source>
        <dbReference type="Proteomes" id="UP000778578"/>
    </source>
</evidence>
<evidence type="ECO:0008006" key="3">
    <source>
        <dbReference type="Google" id="ProtNLM"/>
    </source>
</evidence>
<comment type="caution">
    <text evidence="1">The sequence shown here is derived from an EMBL/GenBank/DDBJ whole genome shotgun (WGS) entry which is preliminary data.</text>
</comment>
<accession>A0ABS7QBJ1</accession>